<reference evidence="3 4" key="1">
    <citation type="submission" date="2019-04" db="EMBL/GenBank/DDBJ databases">
        <title>An improved genome assembly and genetic linkage map for asparagus bean, Vigna unguiculata ssp. sesquipedialis.</title>
        <authorList>
            <person name="Xia Q."/>
            <person name="Zhang R."/>
            <person name="Dong Y."/>
        </authorList>
    </citation>
    <scope>NUCLEOTIDE SEQUENCE [LARGE SCALE GENOMIC DNA]</scope>
    <source>
        <tissue evidence="3">Leaf</tissue>
    </source>
</reference>
<name>A0A4D6LP32_VIGUN</name>
<protein>
    <submittedName>
        <fullName evidence="3">Filamin</fullName>
    </submittedName>
</protein>
<accession>A0A4D6LP32</accession>
<keyword evidence="4" id="KW-1185">Reference proteome</keyword>
<dbReference type="Pfam" id="PF26581">
    <property type="entry name" value="WIT1_2_N"/>
    <property type="match status" value="1"/>
</dbReference>
<feature type="domain" description="WIT1/2 N-terminal helical bundle" evidence="2">
    <location>
        <begin position="170"/>
        <end position="304"/>
    </location>
</feature>
<feature type="coiled-coil region" evidence="1">
    <location>
        <begin position="436"/>
        <end position="620"/>
    </location>
</feature>
<evidence type="ECO:0000256" key="1">
    <source>
        <dbReference type="SAM" id="Coils"/>
    </source>
</evidence>
<sequence>MALGFGDLMLRQLLQACCNQDLEKVGPREATCCSELSTPMVISEELQQSTIETFWPILRTVVLTICISKFSASSFQARLVETGQVNTRALAQVESSRFERVSSILSSEQRNRKTRKRFDKGQAEEVQTTMDEFGKKVEGDFYAVDSAFGKPYALQGFSTKENDTQEELSLQALTEIDYRLAYFTEKLVNLHVLYIYLLSEESDLEAMDSKNNCILEQLFEKAMTFDLLSGILDSEVRELDSFMDALQEEILFARHKISSCRHLTEVSLMMDKKLYDSEESVKQFQQQLMELKMQSSQLQKTMDAYRNENCETGKALNLSGNGQLSDVKAKSNDQMVEQRRYILQMLEKSLARELDLERKLAESKDNEDLKLKLRYTEQVAFYMEEAAEVVWGRFLEAENAAEVLMGISKGIMGRLQVSEFNLSSSMQRENELRSTVQNLMEQIKAKDAALDKLETCNIESTKENSDVLALREKVKFLEEERKDFELRINNAIAENEAYHEHHIEMENFVESLRENIDIALSRAESAEAKVTQLTETNLELTEEMNFLKGSASTAEKKVGSLEKKLRELDIQLQTAKASSEASQEQQNMLYTAIWDMEILIEELKSKVSKAESNNESAAEKCFVLSQSNLELNKELDLLRSRTICLKTSLDQASHTNFSRAKEIDTKTKLIMDMVMQLAAEREHINNQLLALKQQNKHLVLKLKNTKIDGSLHTCNYGLNNSNDDQDSNIDSSNDSCAKSSDEEVIDHFNAAFQAGST</sequence>
<feature type="coiled-coil region" evidence="1">
    <location>
        <begin position="274"/>
        <end position="308"/>
    </location>
</feature>
<evidence type="ECO:0000259" key="2">
    <source>
        <dbReference type="Pfam" id="PF26581"/>
    </source>
</evidence>
<evidence type="ECO:0000313" key="4">
    <source>
        <dbReference type="Proteomes" id="UP000501690"/>
    </source>
</evidence>
<dbReference type="AlphaFoldDB" id="A0A4D6LP32"/>
<dbReference type="EMBL" id="CP039348">
    <property type="protein sequence ID" value="QCD90281.1"/>
    <property type="molecule type" value="Genomic_DNA"/>
</dbReference>
<gene>
    <name evidence="3" type="ORF">DEO72_LG4g1236</name>
</gene>
<dbReference type="SUPFAM" id="SSF57997">
    <property type="entry name" value="Tropomyosin"/>
    <property type="match status" value="1"/>
</dbReference>
<keyword evidence="1" id="KW-0175">Coiled coil</keyword>
<dbReference type="PANTHER" id="PTHR35705">
    <property type="entry name" value="WPP DOMAIN-INTERACTING TAIL-ANCHORED PROTEIN 1"/>
    <property type="match status" value="1"/>
</dbReference>
<dbReference type="PANTHER" id="PTHR35705:SF2">
    <property type="entry name" value="WPP DOMAIN-INTERACTING TAIL-ANCHORED PROTEIN 2"/>
    <property type="match status" value="1"/>
</dbReference>
<evidence type="ECO:0000313" key="3">
    <source>
        <dbReference type="EMBL" id="QCD90281.1"/>
    </source>
</evidence>
<proteinExistence type="predicted"/>
<organism evidence="3 4">
    <name type="scientific">Vigna unguiculata</name>
    <name type="common">Cowpea</name>
    <dbReference type="NCBI Taxonomy" id="3917"/>
    <lineage>
        <taxon>Eukaryota</taxon>
        <taxon>Viridiplantae</taxon>
        <taxon>Streptophyta</taxon>
        <taxon>Embryophyta</taxon>
        <taxon>Tracheophyta</taxon>
        <taxon>Spermatophyta</taxon>
        <taxon>Magnoliopsida</taxon>
        <taxon>eudicotyledons</taxon>
        <taxon>Gunneridae</taxon>
        <taxon>Pentapetalae</taxon>
        <taxon>rosids</taxon>
        <taxon>fabids</taxon>
        <taxon>Fabales</taxon>
        <taxon>Fabaceae</taxon>
        <taxon>Papilionoideae</taxon>
        <taxon>50 kb inversion clade</taxon>
        <taxon>NPAAA clade</taxon>
        <taxon>indigoferoid/millettioid clade</taxon>
        <taxon>Phaseoleae</taxon>
        <taxon>Vigna</taxon>
    </lineage>
</organism>
<dbReference type="InterPro" id="IPR058610">
    <property type="entry name" value="WIT1_2_N"/>
</dbReference>
<dbReference type="InterPro" id="IPR039976">
    <property type="entry name" value="WIT1/WIT2"/>
</dbReference>
<dbReference type="Proteomes" id="UP000501690">
    <property type="component" value="Linkage Group LG4"/>
</dbReference>